<dbReference type="SUPFAM" id="SSF48452">
    <property type="entry name" value="TPR-like"/>
    <property type="match status" value="1"/>
</dbReference>
<feature type="transmembrane region" description="Helical" evidence="1">
    <location>
        <begin position="206"/>
        <end position="225"/>
    </location>
</feature>
<organism evidence="2 3">
    <name type="scientific">Candidatus Curtissbacteria bacterium RIFCSPLOWO2_12_FULL_38_9</name>
    <dbReference type="NCBI Taxonomy" id="1797735"/>
    <lineage>
        <taxon>Bacteria</taxon>
        <taxon>Candidatus Curtissiibacteriota</taxon>
    </lineage>
</organism>
<dbReference type="AlphaFoldDB" id="A0A1F5I748"/>
<dbReference type="Gene3D" id="1.25.40.10">
    <property type="entry name" value="Tetratricopeptide repeat domain"/>
    <property type="match status" value="1"/>
</dbReference>
<feature type="transmembrane region" description="Helical" evidence="1">
    <location>
        <begin position="304"/>
        <end position="322"/>
    </location>
</feature>
<dbReference type="PANTHER" id="PTHR16214:SF3">
    <property type="entry name" value="TRANSMEMBRANE PROTEIN 260"/>
    <property type="match status" value="1"/>
</dbReference>
<evidence type="ECO:0000313" key="3">
    <source>
        <dbReference type="Proteomes" id="UP000177300"/>
    </source>
</evidence>
<dbReference type="InterPro" id="IPR052724">
    <property type="entry name" value="GT117_domain-containing"/>
</dbReference>
<gene>
    <name evidence="2" type="ORF">A3G14_01350</name>
</gene>
<accession>A0A1F5I748</accession>
<feature type="transmembrane region" description="Helical" evidence="1">
    <location>
        <begin position="101"/>
        <end position="120"/>
    </location>
</feature>
<name>A0A1F5I748_9BACT</name>
<dbReference type="InterPro" id="IPR011990">
    <property type="entry name" value="TPR-like_helical_dom_sf"/>
</dbReference>
<dbReference type="InterPro" id="IPR021280">
    <property type="entry name" value="TMEM260-like"/>
</dbReference>
<feature type="transmembrane region" description="Helical" evidence="1">
    <location>
        <begin position="75"/>
        <end position="94"/>
    </location>
</feature>
<feature type="transmembrane region" description="Helical" evidence="1">
    <location>
        <begin position="342"/>
        <end position="362"/>
    </location>
</feature>
<feature type="transmembrane region" description="Helical" evidence="1">
    <location>
        <begin position="126"/>
        <end position="144"/>
    </location>
</feature>
<evidence type="ECO:0000256" key="1">
    <source>
        <dbReference type="SAM" id="Phobius"/>
    </source>
</evidence>
<protein>
    <recommendedName>
        <fullName evidence="4">DUF2723 domain-containing protein</fullName>
    </recommendedName>
</protein>
<reference evidence="2 3" key="1">
    <citation type="journal article" date="2016" name="Nat. Commun.">
        <title>Thousands of microbial genomes shed light on interconnected biogeochemical processes in an aquifer system.</title>
        <authorList>
            <person name="Anantharaman K."/>
            <person name="Brown C.T."/>
            <person name="Hug L.A."/>
            <person name="Sharon I."/>
            <person name="Castelle C.J."/>
            <person name="Probst A.J."/>
            <person name="Thomas B.C."/>
            <person name="Singh A."/>
            <person name="Wilkins M.J."/>
            <person name="Karaoz U."/>
            <person name="Brodie E.L."/>
            <person name="Williams K.H."/>
            <person name="Hubbard S.S."/>
            <person name="Banfield J.F."/>
        </authorList>
    </citation>
    <scope>NUCLEOTIDE SEQUENCE [LARGE SCALE GENOMIC DNA]</scope>
</reference>
<proteinExistence type="predicted"/>
<keyword evidence="1" id="KW-0812">Transmembrane</keyword>
<dbReference type="PANTHER" id="PTHR16214">
    <property type="entry name" value="TRANSMEMBRANE PROTEIN 260"/>
    <property type="match status" value="1"/>
</dbReference>
<comment type="caution">
    <text evidence="2">The sequence shown here is derived from an EMBL/GenBank/DDBJ whole genome shotgun (WGS) entry which is preliminary data.</text>
</comment>
<keyword evidence="1" id="KW-1133">Transmembrane helix</keyword>
<feature type="transmembrane region" description="Helical" evidence="1">
    <location>
        <begin position="232"/>
        <end position="253"/>
    </location>
</feature>
<evidence type="ECO:0008006" key="4">
    <source>
        <dbReference type="Google" id="ProtNLM"/>
    </source>
</evidence>
<evidence type="ECO:0000313" key="2">
    <source>
        <dbReference type="EMBL" id="OGE12194.1"/>
    </source>
</evidence>
<keyword evidence="1" id="KW-0472">Membrane</keyword>
<dbReference type="Pfam" id="PF11028">
    <property type="entry name" value="TMEM260-like"/>
    <property type="match status" value="1"/>
</dbReference>
<feature type="transmembrane region" description="Helical" evidence="1">
    <location>
        <begin position="273"/>
        <end position="297"/>
    </location>
</feature>
<dbReference type="EMBL" id="MFBY01000061">
    <property type="protein sequence ID" value="OGE12194.1"/>
    <property type="molecule type" value="Genomic_DNA"/>
</dbReference>
<feature type="transmembrane region" description="Helical" evidence="1">
    <location>
        <begin position="374"/>
        <end position="396"/>
    </location>
</feature>
<dbReference type="Proteomes" id="UP000177300">
    <property type="component" value="Unassembled WGS sequence"/>
</dbReference>
<feature type="transmembrane region" description="Helical" evidence="1">
    <location>
        <begin position="165"/>
        <end position="190"/>
    </location>
</feature>
<sequence>MLKNLTLVSFILVFLLTFILYIPGISPSVFGGDSGDIILAAYTAGIAHPQGYPLNTMIGWIFTHLPYDATVAYKANLMVAFFQALNVGLAFLITRLLTKNLIVSIVSSLILAFTPIFWLYAHVAEVFQLTVLLIGLSSYFLLLWRENFLKKNKRAISDKYLHLSTFIFGLAFFHHFIALLVIPAFVYIVFKTEKKILIDFKKVTKLFVLFLLGLLPYLFIPFSILQKTPINWAGSLSVINFLRLISRADYGSFNDFQDLAGLSPFTKIFQLQWYFNVLKADFTIFGLFLVLAGLVFLFTKYRDLFWFLTLAFFFTGPFFILYTSFSPFETFIQGIFERFFLFGYFFLVIIIGFGILAIVEYSKKFFNQKIQKKYVLHLVVPFVFILFPISLLVINFPKTDLSEYRLGQYFGEDLLASASPPGFLFLQGDSVLFNTQYSYYVDEINPESIVVMTGRLKRPAYRYVLANEHPEVNYPDEFFEEGLKDLSVLFREIVLRNENKFAVYSNVQADAIPEGYVWIREGLLYRMYPKDKIPGADELLDKYERNFKNFVDNIEEIDNQYTHFIPEDFRKMYSAALTSGADTLFSRELYGESEKYYLLAVKASDNLAGPKIGLGDIHAEKKNCSAAENHYMKALEIGALNNVVYQRLITLSEDCFNDANKADLYAEMLKKNSKFDDSFRESEIF</sequence>